<comment type="similarity">
    <text evidence="1 4">Belongs to the RNase T2 family.</text>
</comment>
<dbReference type="PANTHER" id="PTHR11240">
    <property type="entry name" value="RIBONUCLEASE T2"/>
    <property type="match status" value="1"/>
</dbReference>
<dbReference type="OrthoDB" id="435754at2759"/>
<proteinExistence type="inferred from homology"/>
<dbReference type="Pfam" id="PF00445">
    <property type="entry name" value="Ribonuclease_T2"/>
    <property type="match status" value="1"/>
</dbReference>
<dbReference type="InterPro" id="IPR001568">
    <property type="entry name" value="RNase_T2-like"/>
</dbReference>
<dbReference type="EMBL" id="OV651822">
    <property type="protein sequence ID" value="CAH1100302.1"/>
    <property type="molecule type" value="Genomic_DNA"/>
</dbReference>
<keyword evidence="5" id="KW-0732">Signal</keyword>
<dbReference type="GO" id="GO:0006401">
    <property type="term" value="P:RNA catabolic process"/>
    <property type="evidence" value="ECO:0007669"/>
    <property type="project" value="TreeGrafter"/>
</dbReference>
<evidence type="ECO:0000256" key="5">
    <source>
        <dbReference type="SAM" id="SignalP"/>
    </source>
</evidence>
<dbReference type="PANTHER" id="PTHR11240:SF22">
    <property type="entry name" value="RIBONUCLEASE T2"/>
    <property type="match status" value="1"/>
</dbReference>
<dbReference type="GO" id="GO:0033897">
    <property type="term" value="F:ribonuclease T2 activity"/>
    <property type="evidence" value="ECO:0007669"/>
    <property type="project" value="InterPro"/>
</dbReference>
<dbReference type="InterPro" id="IPR033130">
    <property type="entry name" value="RNase_T2_His_AS_2"/>
</dbReference>
<dbReference type="InterPro" id="IPR033697">
    <property type="entry name" value="Ribonuclease_T2_eukaryotic"/>
</dbReference>
<name>A0A9P0CB51_9CUCU</name>
<dbReference type="Proteomes" id="UP001153636">
    <property type="component" value="Chromosome 10"/>
</dbReference>
<feature type="active site" evidence="3">
    <location>
        <position position="120"/>
    </location>
</feature>
<feature type="active site" evidence="3">
    <location>
        <position position="124"/>
    </location>
</feature>
<evidence type="ECO:0000256" key="1">
    <source>
        <dbReference type="ARBA" id="ARBA00007469"/>
    </source>
</evidence>
<gene>
    <name evidence="6" type="ORF">PSYICH_LOCUS2283</name>
</gene>
<evidence type="ECO:0000256" key="3">
    <source>
        <dbReference type="PIRSR" id="PIRSR633697-1"/>
    </source>
</evidence>
<dbReference type="SUPFAM" id="SSF55895">
    <property type="entry name" value="Ribonuclease Rh-like"/>
    <property type="match status" value="1"/>
</dbReference>
<feature type="signal peptide" evidence="5">
    <location>
        <begin position="1"/>
        <end position="18"/>
    </location>
</feature>
<accession>A0A9P0CB51</accession>
<dbReference type="AlphaFoldDB" id="A0A9P0CB51"/>
<reference evidence="6" key="1">
    <citation type="submission" date="2022-01" db="EMBL/GenBank/DDBJ databases">
        <authorList>
            <person name="King R."/>
        </authorList>
    </citation>
    <scope>NUCLEOTIDE SEQUENCE</scope>
</reference>
<organism evidence="6 7">
    <name type="scientific">Psylliodes chrysocephalus</name>
    <dbReference type="NCBI Taxonomy" id="3402493"/>
    <lineage>
        <taxon>Eukaryota</taxon>
        <taxon>Metazoa</taxon>
        <taxon>Ecdysozoa</taxon>
        <taxon>Arthropoda</taxon>
        <taxon>Hexapoda</taxon>
        <taxon>Insecta</taxon>
        <taxon>Pterygota</taxon>
        <taxon>Neoptera</taxon>
        <taxon>Endopterygota</taxon>
        <taxon>Coleoptera</taxon>
        <taxon>Polyphaga</taxon>
        <taxon>Cucujiformia</taxon>
        <taxon>Chrysomeloidea</taxon>
        <taxon>Chrysomelidae</taxon>
        <taxon>Galerucinae</taxon>
        <taxon>Alticini</taxon>
        <taxon>Psylliodes</taxon>
    </lineage>
</organism>
<feature type="active site" evidence="3">
    <location>
        <position position="67"/>
    </location>
</feature>
<evidence type="ECO:0000256" key="2">
    <source>
        <dbReference type="ARBA" id="ARBA00023157"/>
    </source>
</evidence>
<dbReference type="GO" id="GO:0003723">
    <property type="term" value="F:RNA binding"/>
    <property type="evidence" value="ECO:0007669"/>
    <property type="project" value="InterPro"/>
</dbReference>
<evidence type="ECO:0000256" key="4">
    <source>
        <dbReference type="RuleBase" id="RU004328"/>
    </source>
</evidence>
<feature type="chain" id="PRO_5040318666" evidence="5">
    <location>
        <begin position="19"/>
        <end position="249"/>
    </location>
</feature>
<keyword evidence="2" id="KW-1015">Disulfide bond</keyword>
<sequence length="249" mass="28728">MNTSIFIFLLTIWFSISASNPTPTRSYEWDYLIFAQSWPITTCTQWKESKAKNTCHLPIDRRQWIVHGIWPTKRGTKGPFSCPSPIHFDPKQLNPFLDQLDAQWTNVHKNSEKYSFWRHEWTKHGTCASTLPQLNSIPNFFKKALEWNKAQNIADMLTQSKITPGQNGYHVEQIANAVKAVTKHNPMIECVFDSHTRESMISEIRICFDKSLEVIDCVQSHGINNNNSTNVITNCSLKKPIMYLDTVPL</sequence>
<dbReference type="Gene3D" id="3.90.730.10">
    <property type="entry name" value="Ribonuclease T2-like"/>
    <property type="match status" value="1"/>
</dbReference>
<dbReference type="GO" id="GO:0005576">
    <property type="term" value="C:extracellular region"/>
    <property type="evidence" value="ECO:0007669"/>
    <property type="project" value="TreeGrafter"/>
</dbReference>
<dbReference type="CDD" id="cd01061">
    <property type="entry name" value="RNase_T2_euk"/>
    <property type="match status" value="1"/>
</dbReference>
<dbReference type="PROSITE" id="PS00531">
    <property type="entry name" value="RNASE_T2_2"/>
    <property type="match status" value="1"/>
</dbReference>
<evidence type="ECO:0000313" key="6">
    <source>
        <dbReference type="EMBL" id="CAH1100302.1"/>
    </source>
</evidence>
<dbReference type="InterPro" id="IPR036430">
    <property type="entry name" value="RNase_T2-like_sf"/>
</dbReference>
<evidence type="ECO:0000313" key="7">
    <source>
        <dbReference type="Proteomes" id="UP001153636"/>
    </source>
</evidence>
<protein>
    <submittedName>
        <fullName evidence="6">Uncharacterized protein</fullName>
    </submittedName>
</protein>
<keyword evidence="7" id="KW-1185">Reference proteome</keyword>